<dbReference type="PANTHER" id="PTHR31845:SF17">
    <property type="entry name" value="ZN(II)2CYS6 TRANSCRIPTION FACTOR (EUROFUNG)"/>
    <property type="match status" value="1"/>
</dbReference>
<keyword evidence="7" id="KW-0175">Coiled coil</keyword>
<dbReference type="AlphaFoldDB" id="A0A0C9YE21"/>
<keyword evidence="5" id="KW-0804">Transcription</keyword>
<keyword evidence="10" id="KW-1185">Reference proteome</keyword>
<dbReference type="GO" id="GO:0008270">
    <property type="term" value="F:zinc ion binding"/>
    <property type="evidence" value="ECO:0007669"/>
    <property type="project" value="InterPro"/>
</dbReference>
<dbReference type="CDD" id="cd12148">
    <property type="entry name" value="fungal_TF_MHR"/>
    <property type="match status" value="1"/>
</dbReference>
<dbReference type="Gene3D" id="4.10.240.10">
    <property type="entry name" value="Zn(2)-C6 fungal-type DNA-binding domain"/>
    <property type="match status" value="1"/>
</dbReference>
<dbReference type="PANTHER" id="PTHR31845">
    <property type="entry name" value="FINGER DOMAIN PROTEIN, PUTATIVE-RELATED"/>
    <property type="match status" value="1"/>
</dbReference>
<dbReference type="SMART" id="SM00906">
    <property type="entry name" value="Fungal_trans"/>
    <property type="match status" value="1"/>
</dbReference>
<keyword evidence="3" id="KW-0805">Transcription regulation</keyword>
<sequence length="661" mass="75653">MPTPAIGSRLFHFSDQVDDDNNVEAYNGPENYRLLKPNASYSKLPGACVDCKSVKVRCEYVQGERKCKRCQAKRLPCQPRDRKKRKPADTHEQLQERALQQDRQIEELLLQYDKLKREQKIKEWMSRPLPTLANDNPGQCIKRKGRYSDATAAYYSVGHAHRLNPPEIVKHCSLYPDDITELFSIFFTRINPYFSILDGDLHTPEHLIWSSPFLFTVICAAASRYYTARPDVYLLAMDIAREAAGKALVEGYLGVDVCQAYLILALYPVPKKRWEEDRSWLLMGVAIRMAMELGLNQPPPDPCDEREALNRTRTWLNCYCVDGSHAIQFGKMPMLPLDDYLARTSRNWYKSSPINTPFDVHLCAYVQIILIMAQWREANFACLKHPGSKGFDIVKTALQSQERLSQEMAHWAAAYTEEFSFMPLPICSYRGNTTRMITAYLKLVVLSVGFQHSAKRGLSRGCEVVMKSIEAARTVIEIIIEHLAPTGYLRYAMDANFLYVSFAAAFLINLLRPELLPLLDENQQQQIIVLVNRLIGILRSDDVALDGRHTPALYSRFLSSLLERHHAYPNEGVSQYLSTDPGFLTSSHNYREFTLPNVHCWPDVGQAHQSSGNWALPEMSLDDMDFSLTHFINAVSQDPGKTCEVQIVDSMEMWRTWDIKF</sequence>
<evidence type="ECO:0000313" key="9">
    <source>
        <dbReference type="EMBL" id="KIK08692.1"/>
    </source>
</evidence>
<dbReference type="GO" id="GO:0000976">
    <property type="term" value="F:transcription cis-regulatory region binding"/>
    <property type="evidence" value="ECO:0007669"/>
    <property type="project" value="TreeGrafter"/>
</dbReference>
<dbReference type="GO" id="GO:0006351">
    <property type="term" value="P:DNA-templated transcription"/>
    <property type="evidence" value="ECO:0007669"/>
    <property type="project" value="InterPro"/>
</dbReference>
<dbReference type="GO" id="GO:0000981">
    <property type="term" value="F:DNA-binding transcription factor activity, RNA polymerase II-specific"/>
    <property type="evidence" value="ECO:0007669"/>
    <property type="project" value="InterPro"/>
</dbReference>
<protein>
    <submittedName>
        <fullName evidence="9">Unplaced genomic scaffold K443scaffold_6, whole genome shotgun sequence</fullName>
    </submittedName>
</protein>
<dbReference type="HOGENOM" id="CLU_026652_0_0_1"/>
<dbReference type="SUPFAM" id="SSF57701">
    <property type="entry name" value="Zn2/Cys6 DNA-binding domain"/>
    <property type="match status" value="1"/>
</dbReference>
<evidence type="ECO:0000256" key="1">
    <source>
        <dbReference type="ARBA" id="ARBA00004123"/>
    </source>
</evidence>
<keyword evidence="6" id="KW-0539">Nucleus</keyword>
<reference evidence="9 10" key="1">
    <citation type="submission" date="2014-04" db="EMBL/GenBank/DDBJ databases">
        <authorList>
            <consortium name="DOE Joint Genome Institute"/>
            <person name="Kuo A."/>
            <person name="Kohler A."/>
            <person name="Nagy L.G."/>
            <person name="Floudas D."/>
            <person name="Copeland A."/>
            <person name="Barry K.W."/>
            <person name="Cichocki N."/>
            <person name="Veneault-Fourrey C."/>
            <person name="LaButti K."/>
            <person name="Lindquist E.A."/>
            <person name="Lipzen A."/>
            <person name="Lundell T."/>
            <person name="Morin E."/>
            <person name="Murat C."/>
            <person name="Sun H."/>
            <person name="Tunlid A."/>
            <person name="Henrissat B."/>
            <person name="Grigoriev I.V."/>
            <person name="Hibbett D.S."/>
            <person name="Martin F."/>
            <person name="Nordberg H.P."/>
            <person name="Cantor M.N."/>
            <person name="Hua S.X."/>
        </authorList>
    </citation>
    <scope>NUCLEOTIDE SEQUENCE [LARGE SCALE GENOMIC DNA]</scope>
    <source>
        <strain evidence="9 10">LaAM-08-1</strain>
    </source>
</reference>
<organism evidence="9 10">
    <name type="scientific">Laccaria amethystina LaAM-08-1</name>
    <dbReference type="NCBI Taxonomy" id="1095629"/>
    <lineage>
        <taxon>Eukaryota</taxon>
        <taxon>Fungi</taxon>
        <taxon>Dikarya</taxon>
        <taxon>Basidiomycota</taxon>
        <taxon>Agaricomycotina</taxon>
        <taxon>Agaricomycetes</taxon>
        <taxon>Agaricomycetidae</taxon>
        <taxon>Agaricales</taxon>
        <taxon>Agaricineae</taxon>
        <taxon>Hydnangiaceae</taxon>
        <taxon>Laccaria</taxon>
    </lineage>
</organism>
<dbReference type="InterPro" id="IPR001138">
    <property type="entry name" value="Zn2Cys6_DnaBD"/>
</dbReference>
<dbReference type="InterPro" id="IPR051089">
    <property type="entry name" value="prtT"/>
</dbReference>
<evidence type="ECO:0000259" key="8">
    <source>
        <dbReference type="PROSITE" id="PS00463"/>
    </source>
</evidence>
<dbReference type="CDD" id="cd00067">
    <property type="entry name" value="GAL4"/>
    <property type="match status" value="1"/>
</dbReference>
<evidence type="ECO:0000256" key="5">
    <source>
        <dbReference type="ARBA" id="ARBA00023163"/>
    </source>
</evidence>
<evidence type="ECO:0000313" key="10">
    <source>
        <dbReference type="Proteomes" id="UP000054477"/>
    </source>
</evidence>
<evidence type="ECO:0000256" key="3">
    <source>
        <dbReference type="ARBA" id="ARBA00023015"/>
    </source>
</evidence>
<keyword evidence="4" id="KW-0238">DNA-binding</keyword>
<evidence type="ECO:0000256" key="4">
    <source>
        <dbReference type="ARBA" id="ARBA00023125"/>
    </source>
</evidence>
<gene>
    <name evidence="9" type="ORF">K443DRAFT_84652</name>
</gene>
<accession>A0A0C9YE21</accession>
<keyword evidence="2" id="KW-0479">Metal-binding</keyword>
<dbReference type="PROSITE" id="PS00463">
    <property type="entry name" value="ZN2_CY6_FUNGAL_1"/>
    <property type="match status" value="1"/>
</dbReference>
<dbReference type="STRING" id="1095629.A0A0C9YE21"/>
<name>A0A0C9YE21_9AGAR</name>
<feature type="coiled-coil region" evidence="7">
    <location>
        <begin position="91"/>
        <end position="118"/>
    </location>
</feature>
<dbReference type="GO" id="GO:0005634">
    <property type="term" value="C:nucleus"/>
    <property type="evidence" value="ECO:0007669"/>
    <property type="project" value="UniProtKB-SubCell"/>
</dbReference>
<dbReference type="OrthoDB" id="3163292at2759"/>
<comment type="subcellular location">
    <subcellularLocation>
        <location evidence="1">Nucleus</location>
    </subcellularLocation>
</comment>
<proteinExistence type="predicted"/>
<reference evidence="10" key="2">
    <citation type="submission" date="2015-01" db="EMBL/GenBank/DDBJ databases">
        <title>Evolutionary Origins and Diversification of the Mycorrhizal Mutualists.</title>
        <authorList>
            <consortium name="DOE Joint Genome Institute"/>
            <consortium name="Mycorrhizal Genomics Consortium"/>
            <person name="Kohler A."/>
            <person name="Kuo A."/>
            <person name="Nagy L.G."/>
            <person name="Floudas D."/>
            <person name="Copeland A."/>
            <person name="Barry K.W."/>
            <person name="Cichocki N."/>
            <person name="Veneault-Fourrey C."/>
            <person name="LaButti K."/>
            <person name="Lindquist E.A."/>
            <person name="Lipzen A."/>
            <person name="Lundell T."/>
            <person name="Morin E."/>
            <person name="Murat C."/>
            <person name="Riley R."/>
            <person name="Ohm R."/>
            <person name="Sun H."/>
            <person name="Tunlid A."/>
            <person name="Henrissat B."/>
            <person name="Grigoriev I.V."/>
            <person name="Hibbett D.S."/>
            <person name="Martin F."/>
        </authorList>
    </citation>
    <scope>NUCLEOTIDE SEQUENCE [LARGE SCALE GENOMIC DNA]</scope>
    <source>
        <strain evidence="10">LaAM-08-1</strain>
    </source>
</reference>
<evidence type="ECO:0000256" key="7">
    <source>
        <dbReference type="SAM" id="Coils"/>
    </source>
</evidence>
<feature type="domain" description="Zn(2)-C6 fungal-type" evidence="8">
    <location>
        <begin position="47"/>
        <end position="77"/>
    </location>
</feature>
<evidence type="ECO:0000256" key="6">
    <source>
        <dbReference type="ARBA" id="ARBA00023242"/>
    </source>
</evidence>
<dbReference type="Proteomes" id="UP000054477">
    <property type="component" value="Unassembled WGS sequence"/>
</dbReference>
<dbReference type="Pfam" id="PF04082">
    <property type="entry name" value="Fungal_trans"/>
    <property type="match status" value="1"/>
</dbReference>
<dbReference type="InterPro" id="IPR036864">
    <property type="entry name" value="Zn2-C6_fun-type_DNA-bd_sf"/>
</dbReference>
<dbReference type="InterPro" id="IPR007219">
    <property type="entry name" value="XnlR_reg_dom"/>
</dbReference>
<evidence type="ECO:0000256" key="2">
    <source>
        <dbReference type="ARBA" id="ARBA00022723"/>
    </source>
</evidence>
<dbReference type="EMBL" id="KN838541">
    <property type="protein sequence ID" value="KIK08692.1"/>
    <property type="molecule type" value="Genomic_DNA"/>
</dbReference>